<comment type="caution">
    <text evidence="3">The sequence shown here is derived from an EMBL/GenBank/DDBJ whole genome shotgun (WGS) entry which is preliminary data.</text>
</comment>
<evidence type="ECO:0000313" key="2">
    <source>
        <dbReference type="EMBL" id="MBB6490366.1"/>
    </source>
</evidence>
<keyword evidence="5" id="KW-1185">Reference proteome</keyword>
<keyword evidence="3" id="KW-0808">Transferase</keyword>
<dbReference type="GO" id="GO:0016740">
    <property type="term" value="F:transferase activity"/>
    <property type="evidence" value="ECO:0007669"/>
    <property type="project" value="UniProtKB-KW"/>
</dbReference>
<name>A0A6P1C878_RHITR</name>
<organism evidence="3 4">
    <name type="scientific">Rhizobium tropici</name>
    <dbReference type="NCBI Taxonomy" id="398"/>
    <lineage>
        <taxon>Bacteria</taxon>
        <taxon>Pseudomonadati</taxon>
        <taxon>Pseudomonadota</taxon>
        <taxon>Alphaproteobacteria</taxon>
        <taxon>Hyphomicrobiales</taxon>
        <taxon>Rhizobiaceae</taxon>
        <taxon>Rhizobium/Agrobacterium group</taxon>
        <taxon>Rhizobium</taxon>
    </lineage>
</organism>
<gene>
    <name evidence="2" type="ORF">GGD45_000756</name>
    <name evidence="3" type="ORF">GXW80_09045</name>
</gene>
<evidence type="ECO:0000313" key="4">
    <source>
        <dbReference type="Proteomes" id="UP000471190"/>
    </source>
</evidence>
<dbReference type="RefSeq" id="WP_041677462.1">
    <property type="nucleotide sequence ID" value="NZ_JAADZA010000007.1"/>
</dbReference>
<reference evidence="2 5" key="2">
    <citation type="submission" date="2020-08" db="EMBL/GenBank/DDBJ databases">
        <title>Genomic Encyclopedia of Type Strains, Phase IV (KMG-V): Genome sequencing to study the core and pangenomes of soil and plant-associated prokaryotes.</title>
        <authorList>
            <person name="Whitman W."/>
        </authorList>
    </citation>
    <scope>NUCLEOTIDE SEQUENCE [LARGE SCALE GENOMIC DNA]</scope>
    <source>
        <strain evidence="2 5">SEMIA 4059</strain>
    </source>
</reference>
<dbReference type="AlphaFoldDB" id="A0A6P1C878"/>
<accession>A0A6P1C878</accession>
<evidence type="ECO:0000313" key="3">
    <source>
        <dbReference type="EMBL" id="NEV11144.1"/>
    </source>
</evidence>
<reference evidence="3 4" key="1">
    <citation type="submission" date="2020-02" db="EMBL/GenBank/DDBJ databases">
        <title>Draft genome sequence of Rhizobium tropici.</title>
        <authorList>
            <person name="Khayi S."/>
            <person name="Jemo M."/>
        </authorList>
    </citation>
    <scope>NUCLEOTIDE SEQUENCE [LARGE SCALE GENOMIC DNA]</scope>
    <source>
        <strain evidence="3 4">A12</strain>
    </source>
</reference>
<proteinExistence type="predicted"/>
<dbReference type="EMBL" id="JAADZA010000007">
    <property type="protein sequence ID" value="NEV11144.1"/>
    <property type="molecule type" value="Genomic_DNA"/>
</dbReference>
<protein>
    <submittedName>
        <fullName evidence="3">Nucleotidyl transferase AbiEii/AbiGii toxin family protein</fullName>
    </submittedName>
</protein>
<evidence type="ECO:0000256" key="1">
    <source>
        <dbReference type="SAM" id="MobiDB-lite"/>
    </source>
</evidence>
<feature type="region of interest" description="Disordered" evidence="1">
    <location>
        <begin position="252"/>
        <end position="274"/>
    </location>
</feature>
<feature type="compositionally biased region" description="Basic and acidic residues" evidence="1">
    <location>
        <begin position="265"/>
        <end position="274"/>
    </location>
</feature>
<sequence>MALTKLQKEIMASIAKNRSETSYVAGGLVLNMNWPRLSDDIDIFQDTDEEIGPVAERDMETLKNDGFRVYVEVNVYGCVEAEVSKARENTLIQWMSESRTRFFPLIRDKEWGARLHPADLAVNKVLAASTRTKPRDFVDLLMIDERLSPLGAVVVAASGKPPHYSPIRIIDEIRRRGLSVSTEDYDSVRGLPVDLTASVIRDRLVEVLNGAERYIRSAPPDIVGLLAVNPSGIPIQISALTDDGVQFRKATSEPDLMPSLPDVPEDWRGLGRAE</sequence>
<dbReference type="Proteomes" id="UP000471190">
    <property type="component" value="Unassembled WGS sequence"/>
</dbReference>
<dbReference type="Proteomes" id="UP000526625">
    <property type="component" value="Unassembled WGS sequence"/>
</dbReference>
<evidence type="ECO:0000313" key="5">
    <source>
        <dbReference type="Proteomes" id="UP000526625"/>
    </source>
</evidence>
<dbReference type="EMBL" id="JACHBF010000002">
    <property type="protein sequence ID" value="MBB6490366.1"/>
    <property type="molecule type" value="Genomic_DNA"/>
</dbReference>